<dbReference type="EMBL" id="JAFMYW010000002">
    <property type="protein sequence ID" value="MBO0949078.1"/>
    <property type="molecule type" value="Genomic_DNA"/>
</dbReference>
<keyword evidence="1 4" id="KW-0378">Hydrolase</keyword>
<feature type="short sequence motif" description="DGA/G" evidence="4">
    <location>
        <begin position="202"/>
        <end position="204"/>
    </location>
</feature>
<dbReference type="InterPro" id="IPR002641">
    <property type="entry name" value="PNPLA_dom"/>
</dbReference>
<keyword evidence="7" id="KW-1185">Reference proteome</keyword>
<comment type="caution">
    <text evidence="4">Lacks conserved residue(s) required for the propagation of feature annotation.</text>
</comment>
<feature type="active site" description="Proton acceptor" evidence="4">
    <location>
        <position position="202"/>
    </location>
</feature>
<dbReference type="InterPro" id="IPR050301">
    <property type="entry name" value="NTE"/>
</dbReference>
<comment type="caution">
    <text evidence="6">The sequence shown here is derived from an EMBL/GenBank/DDBJ whole genome shotgun (WGS) entry which is preliminary data.</text>
</comment>
<sequence length="324" mass="35967">MPDQPTIPASEVHSDLLPTSCGRTLVLGGGSLKGAFQCGAITAIFEKGFKPEAIYGISVGSLNATFLVHEANRQHAETGRIDWPKVGRVLLEFWIKHITKPDDVAVIRSRVLTGYNTLFSRFDGFLDNTPLRNLISEHIDVNVLKQGPIKLKVGAVNVIEGDMVYVSPNEAHFLDYVFASSSLPFLMPAVQIGDDRRKAFLDGGLREVAPLREAIDDGATELMCVACHAKRIFNESFNHRNLLNLMERVKDITVNQIVNNDIAWAERFVDREKLRGHTFSLTVIRPTEPLSLNLQKFVSDDIGKLIVQGYKAGTDVLRMITVNS</sequence>
<organism evidence="6 7">
    <name type="scientific">Fibrella forsythiae</name>
    <dbReference type="NCBI Taxonomy" id="2817061"/>
    <lineage>
        <taxon>Bacteria</taxon>
        <taxon>Pseudomonadati</taxon>
        <taxon>Bacteroidota</taxon>
        <taxon>Cytophagia</taxon>
        <taxon>Cytophagales</taxon>
        <taxon>Spirosomataceae</taxon>
        <taxon>Fibrella</taxon>
    </lineage>
</organism>
<evidence type="ECO:0000256" key="1">
    <source>
        <dbReference type="ARBA" id="ARBA00022801"/>
    </source>
</evidence>
<accession>A0ABS3JI45</accession>
<evidence type="ECO:0000256" key="4">
    <source>
        <dbReference type="PROSITE-ProRule" id="PRU01161"/>
    </source>
</evidence>
<dbReference type="Gene3D" id="3.40.1090.10">
    <property type="entry name" value="Cytosolic phospholipase A2 catalytic domain"/>
    <property type="match status" value="2"/>
</dbReference>
<feature type="domain" description="PNPLA" evidence="5">
    <location>
        <begin position="25"/>
        <end position="215"/>
    </location>
</feature>
<feature type="active site" description="Nucleophile" evidence="4">
    <location>
        <position position="58"/>
    </location>
</feature>
<keyword evidence="3 4" id="KW-0443">Lipid metabolism</keyword>
<dbReference type="InterPro" id="IPR016035">
    <property type="entry name" value="Acyl_Trfase/lysoPLipase"/>
</dbReference>
<proteinExistence type="predicted"/>
<dbReference type="PANTHER" id="PTHR14226">
    <property type="entry name" value="NEUROPATHY TARGET ESTERASE/SWISS CHEESE D.MELANOGASTER"/>
    <property type="match status" value="1"/>
</dbReference>
<dbReference type="PROSITE" id="PS51635">
    <property type="entry name" value="PNPLA"/>
    <property type="match status" value="1"/>
</dbReference>
<reference evidence="6 7" key="1">
    <citation type="submission" date="2021-03" db="EMBL/GenBank/DDBJ databases">
        <title>Fibrella sp. HMF5405 genome sequencing and assembly.</title>
        <authorList>
            <person name="Kang H."/>
            <person name="Kim H."/>
            <person name="Bae S."/>
            <person name="Joh K."/>
        </authorList>
    </citation>
    <scope>NUCLEOTIDE SEQUENCE [LARGE SCALE GENOMIC DNA]</scope>
    <source>
        <strain evidence="6 7">HMF5405</strain>
    </source>
</reference>
<evidence type="ECO:0000313" key="6">
    <source>
        <dbReference type="EMBL" id="MBO0949078.1"/>
    </source>
</evidence>
<feature type="short sequence motif" description="GXSXG" evidence="4">
    <location>
        <begin position="56"/>
        <end position="60"/>
    </location>
</feature>
<protein>
    <submittedName>
        <fullName evidence="6">Patatin-like phospholipase family protein</fullName>
    </submittedName>
</protein>
<dbReference type="Pfam" id="PF01734">
    <property type="entry name" value="Patatin"/>
    <property type="match status" value="1"/>
</dbReference>
<evidence type="ECO:0000259" key="5">
    <source>
        <dbReference type="PROSITE" id="PS51635"/>
    </source>
</evidence>
<dbReference type="Proteomes" id="UP000664628">
    <property type="component" value="Unassembled WGS sequence"/>
</dbReference>
<name>A0ABS3JI45_9BACT</name>
<evidence type="ECO:0000256" key="2">
    <source>
        <dbReference type="ARBA" id="ARBA00022963"/>
    </source>
</evidence>
<dbReference type="PANTHER" id="PTHR14226:SF57">
    <property type="entry name" value="BLR7027 PROTEIN"/>
    <property type="match status" value="1"/>
</dbReference>
<gene>
    <name evidence="6" type="ORF">J2I46_10825</name>
</gene>
<dbReference type="RefSeq" id="WP_207329011.1">
    <property type="nucleotide sequence ID" value="NZ_JAFMYW010000002.1"/>
</dbReference>
<evidence type="ECO:0000256" key="3">
    <source>
        <dbReference type="ARBA" id="ARBA00023098"/>
    </source>
</evidence>
<keyword evidence="2 4" id="KW-0442">Lipid degradation</keyword>
<dbReference type="SUPFAM" id="SSF52151">
    <property type="entry name" value="FabD/lysophospholipase-like"/>
    <property type="match status" value="1"/>
</dbReference>
<evidence type="ECO:0000313" key="7">
    <source>
        <dbReference type="Proteomes" id="UP000664628"/>
    </source>
</evidence>